<dbReference type="WBParaSite" id="ALUE_0000291501-mRNA-1">
    <property type="protein sequence ID" value="ALUE_0000291501-mRNA-1"/>
    <property type="gene ID" value="ALUE_0000291501"/>
</dbReference>
<accession>A0A9J2NZD0</accession>
<dbReference type="InterPro" id="IPR002469">
    <property type="entry name" value="Peptidase_S9B_N"/>
</dbReference>
<feature type="domain" description="Peptidase S9 prolyl oligopeptidase catalytic" evidence="2">
    <location>
        <begin position="617"/>
        <end position="814"/>
    </location>
</feature>
<dbReference type="SUPFAM" id="SSF53474">
    <property type="entry name" value="alpha/beta-Hydrolases"/>
    <property type="match status" value="1"/>
</dbReference>
<reference evidence="5" key="1">
    <citation type="submission" date="2023-03" db="UniProtKB">
        <authorList>
            <consortium name="WormBaseParasite"/>
        </authorList>
    </citation>
    <scope>IDENTIFICATION</scope>
</reference>
<feature type="domain" description="Dipeptidylpeptidase IV N-terminal" evidence="3">
    <location>
        <begin position="424"/>
        <end position="484"/>
    </location>
</feature>
<dbReference type="PANTHER" id="PTHR11731:SF193">
    <property type="entry name" value="DIPEPTIDYL PEPTIDASE 9"/>
    <property type="match status" value="1"/>
</dbReference>
<dbReference type="GO" id="GO:0008239">
    <property type="term" value="F:dipeptidyl-peptidase activity"/>
    <property type="evidence" value="ECO:0007669"/>
    <property type="project" value="TreeGrafter"/>
</dbReference>
<dbReference type="GO" id="GO:0008236">
    <property type="term" value="F:serine-type peptidase activity"/>
    <property type="evidence" value="ECO:0007669"/>
    <property type="project" value="InterPro"/>
</dbReference>
<protein>
    <submittedName>
        <fullName evidence="5">Peptidase S9 prolyl oligopeptidase catalytic domain-containing protein</fullName>
    </submittedName>
</protein>
<dbReference type="Proteomes" id="UP000036681">
    <property type="component" value="Unplaced"/>
</dbReference>
<feature type="compositionally biased region" description="Polar residues" evidence="1">
    <location>
        <begin position="47"/>
        <end position="63"/>
    </location>
</feature>
<dbReference type="Gene3D" id="3.40.50.1820">
    <property type="entry name" value="alpha/beta hydrolase"/>
    <property type="match status" value="1"/>
</dbReference>
<sequence length="821" mass="91633">MAPTSPVSVALRHSSAHLLLKLFQHQILLSKKVNPLRGRNKKKNLHDTTQLQTRCDGKNSNNPMAPDSEQYDVENMTWTELLDHAGLWRNISRKGMSTSLHHVLVFTDASGSDHLLALGGGSQSSQQTIYSAALSRPSHEHVVSILPLSTHLEATVSKGPPPAELAALWERQRTALTWGISAYEYEPSTDTLLYTDSAHIFLSRNGCFREVGVGVSGCPLNAQLCPVDSDIVAFVANRNVHIDRMGSIIYSTKSERDISNGCSPFIMQEEFDRFTGLWWSPGPEAMLVYERVDESKVTELQFSCPGHLASSPMKYPVAGSANAISTLHLISICYDKVVDCALSVDLAEQYQWYEYLARVGWLPDGSAVWAILMSRLQDRYAVVLIPVQLFCAQGAPTDLHVITLLDEQTPTWFNVEGNIISQRGTPVTCGEWSVSRHVALHVDENRRHVYFVANKHHPADTNLCVASYRNLSEPRVLTELGQSYRYTRMECELSLNTEVGFVCWESSLRMLPRCAFYRITHSVHDPLPSAALQYLIAMPYANSLNEQSILSVSDNRPPVYPEIIEYMSANSRRLHYALLLRPMCASKGFQYPVIQLVYGGPGVQLVRNTWAVWVSYQKFTSLGYAVVMVDGRGSANRGISFEAAIKGQLGAIEVDDQIEGLKEVAKRADGILDLSRVAVMGWSYGGFMALMCLAKRPNFYRAAIAGGAVTCWNFYDTAYTERYLGLPGDHYAKSSVLEYVNLLPNEMDRLLVVHGLMDENVHFSHTEALIEALITAGKPFRLQVFPSERHGVRSPEASEFHDALVLDFLKRALAVRKRTKP</sequence>
<dbReference type="PANTHER" id="PTHR11731">
    <property type="entry name" value="PROTEASE FAMILY S9B,C DIPEPTIDYL-PEPTIDASE IV-RELATED"/>
    <property type="match status" value="1"/>
</dbReference>
<feature type="region of interest" description="Disordered" evidence="1">
    <location>
        <begin position="38"/>
        <end position="69"/>
    </location>
</feature>
<dbReference type="InterPro" id="IPR001375">
    <property type="entry name" value="Peptidase_S9_cat"/>
</dbReference>
<keyword evidence="4" id="KW-1185">Reference proteome</keyword>
<dbReference type="Pfam" id="PF00930">
    <property type="entry name" value="DPPIV_N"/>
    <property type="match status" value="2"/>
</dbReference>
<dbReference type="Gene3D" id="2.140.10.30">
    <property type="entry name" value="Dipeptidylpeptidase IV, N-terminal domain"/>
    <property type="match status" value="1"/>
</dbReference>
<dbReference type="GO" id="GO:0006508">
    <property type="term" value="P:proteolysis"/>
    <property type="evidence" value="ECO:0007669"/>
    <property type="project" value="InterPro"/>
</dbReference>
<dbReference type="SUPFAM" id="SSF82171">
    <property type="entry name" value="DPP6 N-terminal domain-like"/>
    <property type="match status" value="1"/>
</dbReference>
<dbReference type="InterPro" id="IPR029058">
    <property type="entry name" value="AB_hydrolase_fold"/>
</dbReference>
<dbReference type="AlphaFoldDB" id="A0A9J2NZD0"/>
<evidence type="ECO:0000256" key="1">
    <source>
        <dbReference type="SAM" id="MobiDB-lite"/>
    </source>
</evidence>
<evidence type="ECO:0000259" key="3">
    <source>
        <dbReference type="Pfam" id="PF00930"/>
    </source>
</evidence>
<evidence type="ECO:0000313" key="5">
    <source>
        <dbReference type="WBParaSite" id="ALUE_0000291501-mRNA-1"/>
    </source>
</evidence>
<feature type="domain" description="Dipeptidylpeptidase IV N-terminal" evidence="3">
    <location>
        <begin position="222"/>
        <end position="416"/>
    </location>
</feature>
<dbReference type="Pfam" id="PF00326">
    <property type="entry name" value="Peptidase_S9"/>
    <property type="match status" value="1"/>
</dbReference>
<organism evidence="4 5">
    <name type="scientific">Ascaris lumbricoides</name>
    <name type="common">Giant roundworm</name>
    <dbReference type="NCBI Taxonomy" id="6252"/>
    <lineage>
        <taxon>Eukaryota</taxon>
        <taxon>Metazoa</taxon>
        <taxon>Ecdysozoa</taxon>
        <taxon>Nematoda</taxon>
        <taxon>Chromadorea</taxon>
        <taxon>Rhabditida</taxon>
        <taxon>Spirurina</taxon>
        <taxon>Ascaridomorpha</taxon>
        <taxon>Ascaridoidea</taxon>
        <taxon>Ascarididae</taxon>
        <taxon>Ascaris</taxon>
    </lineage>
</organism>
<name>A0A9J2NZD0_ASCLU</name>
<dbReference type="InterPro" id="IPR050278">
    <property type="entry name" value="Serine_Prot_S9B/DPPIV"/>
</dbReference>
<proteinExistence type="predicted"/>
<evidence type="ECO:0000313" key="4">
    <source>
        <dbReference type="Proteomes" id="UP000036681"/>
    </source>
</evidence>
<evidence type="ECO:0000259" key="2">
    <source>
        <dbReference type="Pfam" id="PF00326"/>
    </source>
</evidence>